<protein>
    <submittedName>
        <fullName evidence="1">Unnamed protein product</fullName>
    </submittedName>
</protein>
<keyword evidence="2" id="KW-1185">Reference proteome</keyword>
<reference evidence="1" key="1">
    <citation type="submission" date="2023-04" db="EMBL/GenBank/DDBJ databases">
        <title>Phytophthora lilii NBRC 32176.</title>
        <authorList>
            <person name="Ichikawa N."/>
            <person name="Sato H."/>
            <person name="Tonouchi N."/>
        </authorList>
    </citation>
    <scope>NUCLEOTIDE SEQUENCE</scope>
    <source>
        <strain evidence="1">NBRC 32176</strain>
    </source>
</reference>
<comment type="caution">
    <text evidence="1">The sequence shown here is derived from an EMBL/GenBank/DDBJ whole genome shotgun (WGS) entry which is preliminary data.</text>
</comment>
<organism evidence="1 2">
    <name type="scientific">Phytophthora lilii</name>
    <dbReference type="NCBI Taxonomy" id="2077276"/>
    <lineage>
        <taxon>Eukaryota</taxon>
        <taxon>Sar</taxon>
        <taxon>Stramenopiles</taxon>
        <taxon>Oomycota</taxon>
        <taxon>Peronosporomycetes</taxon>
        <taxon>Peronosporales</taxon>
        <taxon>Peronosporaceae</taxon>
        <taxon>Phytophthora</taxon>
    </lineage>
</organism>
<dbReference type="EMBL" id="BSXW01000893">
    <property type="protein sequence ID" value="GMF31278.1"/>
    <property type="molecule type" value="Genomic_DNA"/>
</dbReference>
<gene>
    <name evidence="1" type="ORF">Plil01_001338400</name>
</gene>
<proteinExistence type="predicted"/>
<evidence type="ECO:0000313" key="1">
    <source>
        <dbReference type="EMBL" id="GMF31278.1"/>
    </source>
</evidence>
<dbReference type="Proteomes" id="UP001165083">
    <property type="component" value="Unassembled WGS sequence"/>
</dbReference>
<evidence type="ECO:0000313" key="2">
    <source>
        <dbReference type="Proteomes" id="UP001165083"/>
    </source>
</evidence>
<dbReference type="AlphaFoldDB" id="A0A9W6X4M2"/>
<accession>A0A9W6X4M2</accession>
<name>A0A9W6X4M2_9STRA</name>
<sequence length="116" mass="13009">MDRALCGFRENWTRLLSIGVADPREVPSCVPYINGEAVRTEYWSRQVLKCGFPMELKENWLTTLLASVVAKENLNTTSNGLSSLGSPGNHWKTYSTCLISCATFTSVKLRSRKTTF</sequence>